<protein>
    <submittedName>
        <fullName evidence="1">Uncharacterized protein</fullName>
    </submittedName>
</protein>
<proteinExistence type="predicted"/>
<dbReference type="RefSeq" id="WP_150150076.1">
    <property type="nucleotide sequence ID" value="NZ_QSND01000007.1"/>
</dbReference>
<sequence>MDKNPSSVEGLIFQTHIQRLQELMAKFVEETITKEEWKELWKLNEQCIEMMASTLEDTNKLSMKESLIPKDESQTLIKLLHESVQKVKNSNKRMEDFFD</sequence>
<name>A0A5M8RIV1_9BACI</name>
<accession>A0A5M8RIV1</accession>
<organism evidence="1 2">
    <name type="scientific">Bacillus swezeyi</name>
    <dbReference type="NCBI Taxonomy" id="1925020"/>
    <lineage>
        <taxon>Bacteria</taxon>
        <taxon>Bacillati</taxon>
        <taxon>Bacillota</taxon>
        <taxon>Bacilli</taxon>
        <taxon>Bacillales</taxon>
        <taxon>Bacillaceae</taxon>
        <taxon>Bacillus</taxon>
    </lineage>
</organism>
<evidence type="ECO:0000313" key="1">
    <source>
        <dbReference type="EMBL" id="KAA6446993.1"/>
    </source>
</evidence>
<dbReference type="Proteomes" id="UP000324326">
    <property type="component" value="Unassembled WGS sequence"/>
</dbReference>
<reference evidence="1 2" key="1">
    <citation type="submission" date="2018-08" db="EMBL/GenBank/DDBJ databases">
        <title>Bacillus phenotypic plasticity.</title>
        <authorList>
            <person name="Hurtado E."/>
        </authorList>
    </citation>
    <scope>NUCLEOTIDE SEQUENCE [LARGE SCALE GENOMIC DNA]</scope>
    <source>
        <strain evidence="1 2">427</strain>
    </source>
</reference>
<dbReference type="AlphaFoldDB" id="A0A5M8RIV1"/>
<dbReference type="EMBL" id="QSND01000007">
    <property type="protein sequence ID" value="KAA6446993.1"/>
    <property type="molecule type" value="Genomic_DNA"/>
</dbReference>
<evidence type="ECO:0000313" key="2">
    <source>
        <dbReference type="Proteomes" id="UP000324326"/>
    </source>
</evidence>
<comment type="caution">
    <text evidence="1">The sequence shown here is derived from an EMBL/GenBank/DDBJ whole genome shotgun (WGS) entry which is preliminary data.</text>
</comment>
<gene>
    <name evidence="1" type="ORF">DX927_23410</name>
</gene>